<dbReference type="PROSITE" id="PS50089">
    <property type="entry name" value="ZF_RING_2"/>
    <property type="match status" value="1"/>
</dbReference>
<dbReference type="EMBL" id="CAJJDM010000028">
    <property type="protein sequence ID" value="CAD8059704.1"/>
    <property type="molecule type" value="Genomic_DNA"/>
</dbReference>
<evidence type="ECO:0000259" key="3">
    <source>
        <dbReference type="PROSITE" id="PS50089"/>
    </source>
</evidence>
<dbReference type="InterPro" id="IPR001841">
    <property type="entry name" value="Znf_RING"/>
</dbReference>
<gene>
    <name evidence="4" type="ORF">PPRIM_AZ9-3.1.T0290125</name>
</gene>
<dbReference type="PANTHER" id="PTHR22765:SF411">
    <property type="entry name" value="OS02G0248440 PROTEIN"/>
    <property type="match status" value="1"/>
</dbReference>
<dbReference type="InterPro" id="IPR051826">
    <property type="entry name" value="E3_ubiquitin-ligase_domain"/>
</dbReference>
<dbReference type="FunFam" id="3.30.40.10:FF:001060">
    <property type="entry name" value="Uncharacterized protein"/>
    <property type="match status" value="1"/>
</dbReference>
<feature type="domain" description="RING-type" evidence="3">
    <location>
        <begin position="494"/>
        <end position="537"/>
    </location>
</feature>
<organism evidence="4 5">
    <name type="scientific">Paramecium primaurelia</name>
    <dbReference type="NCBI Taxonomy" id="5886"/>
    <lineage>
        <taxon>Eukaryota</taxon>
        <taxon>Sar</taxon>
        <taxon>Alveolata</taxon>
        <taxon>Ciliophora</taxon>
        <taxon>Intramacronucleata</taxon>
        <taxon>Oligohymenophorea</taxon>
        <taxon>Peniculida</taxon>
        <taxon>Parameciidae</taxon>
        <taxon>Paramecium</taxon>
    </lineage>
</organism>
<evidence type="ECO:0000256" key="1">
    <source>
        <dbReference type="PROSITE-ProRule" id="PRU00175"/>
    </source>
</evidence>
<evidence type="ECO:0000313" key="5">
    <source>
        <dbReference type="Proteomes" id="UP000688137"/>
    </source>
</evidence>
<evidence type="ECO:0000313" key="4">
    <source>
        <dbReference type="EMBL" id="CAD8059704.1"/>
    </source>
</evidence>
<dbReference type="Proteomes" id="UP000688137">
    <property type="component" value="Unassembled WGS sequence"/>
</dbReference>
<dbReference type="OMA" id="EIYEYFT"/>
<proteinExistence type="predicted"/>
<dbReference type="CDD" id="cd16454">
    <property type="entry name" value="RING-H2_PA-TM-RING"/>
    <property type="match status" value="1"/>
</dbReference>
<protein>
    <recommendedName>
        <fullName evidence="3">RING-type domain-containing protein</fullName>
    </recommendedName>
</protein>
<keyword evidence="1" id="KW-0479">Metal-binding</keyword>
<dbReference type="SMART" id="SM00184">
    <property type="entry name" value="RING"/>
    <property type="match status" value="1"/>
</dbReference>
<name>A0A8S1L9U0_PARPR</name>
<dbReference type="AlphaFoldDB" id="A0A8S1L9U0"/>
<dbReference type="GO" id="GO:0006511">
    <property type="term" value="P:ubiquitin-dependent protein catabolic process"/>
    <property type="evidence" value="ECO:0007669"/>
    <property type="project" value="TreeGrafter"/>
</dbReference>
<dbReference type="GO" id="GO:0061630">
    <property type="term" value="F:ubiquitin protein ligase activity"/>
    <property type="evidence" value="ECO:0007669"/>
    <property type="project" value="TreeGrafter"/>
</dbReference>
<keyword evidence="1" id="KW-0862">Zinc</keyword>
<sequence>MQGQKRTNIVIHEIGPEKCVNCNQLISPIQLLNHKITCLGIINIEQKNSDQKQEQFIQQIVIDQKPLEQLNQANQYQFNPIQQQIQIQKIASPTQLKQPFQFKVEQKESNIKQGHLEQKVNLQIYQNDQQNKHSLIQQHYIEPNEQGQQIINQEAFINTIQTQAQQDLNQQQNQYPNLFEDNQQQMHNLDPYFNIHQQKHLKIQQLNQVEFHQIFALKQAEQSIIEKQEQIKNNQNYKISQNAIVNKNNSEQKKEENYQFNDANQVKVQQNQNQDQIKPFTSKEQLFLNHQQFCQNLYQPPLNSPKNQSYLQQGKKPKIVEQNQRDYEQYKQQSKQQQQLQQQQQQKQSAISKEQQRIINKTLFEESKNNQDNIANIRNPYKQKKQSNQAQIIVYQQQQNQYQQNRRQVESKQQYIRQKDRNTERYRAISDFSDRKQFEFKPGMAITDQQVNQMTPEEIYEYFTQLDLENQVGLKSKIFVLEDKRVQVNVTDNCAICLEEIQPQKEPIDIRLDCNHQFHYDCIKKWLLKSKQCPVCKDYVISATQKNAK</sequence>
<comment type="caution">
    <text evidence="4">The sequence shown here is derived from an EMBL/GenBank/DDBJ whole genome shotgun (WGS) entry which is preliminary data.</text>
</comment>
<feature type="region of interest" description="Disordered" evidence="2">
    <location>
        <begin position="331"/>
        <end position="353"/>
    </location>
</feature>
<keyword evidence="1" id="KW-0863">Zinc-finger</keyword>
<dbReference type="Pfam" id="PF13639">
    <property type="entry name" value="zf-RING_2"/>
    <property type="match status" value="1"/>
</dbReference>
<accession>A0A8S1L9U0</accession>
<keyword evidence="5" id="KW-1185">Reference proteome</keyword>
<dbReference type="GO" id="GO:0008270">
    <property type="term" value="F:zinc ion binding"/>
    <property type="evidence" value="ECO:0007669"/>
    <property type="project" value="UniProtKB-KW"/>
</dbReference>
<dbReference type="PANTHER" id="PTHR22765">
    <property type="entry name" value="RING FINGER AND PROTEASE ASSOCIATED DOMAIN-CONTAINING"/>
    <property type="match status" value="1"/>
</dbReference>
<evidence type="ECO:0000256" key="2">
    <source>
        <dbReference type="SAM" id="MobiDB-lite"/>
    </source>
</evidence>
<reference evidence="4" key="1">
    <citation type="submission" date="2021-01" db="EMBL/GenBank/DDBJ databases">
        <authorList>
            <consortium name="Genoscope - CEA"/>
            <person name="William W."/>
        </authorList>
    </citation>
    <scope>NUCLEOTIDE SEQUENCE</scope>
</reference>